<protein>
    <recommendedName>
        <fullName evidence="8">Glycosyl transferase family 36</fullName>
    </recommendedName>
</protein>
<proteinExistence type="predicted"/>
<evidence type="ECO:0000259" key="4">
    <source>
        <dbReference type="Pfam" id="PF06165"/>
    </source>
</evidence>
<keyword evidence="3" id="KW-0472">Membrane</keyword>
<evidence type="ECO:0000256" key="1">
    <source>
        <dbReference type="ARBA" id="ARBA00022676"/>
    </source>
</evidence>
<evidence type="ECO:0000313" key="6">
    <source>
        <dbReference type="EMBL" id="GLI93634.1"/>
    </source>
</evidence>
<dbReference type="InterPro" id="IPR010383">
    <property type="entry name" value="Glyco_hydrolase_94_b-supersand"/>
</dbReference>
<evidence type="ECO:0008006" key="8">
    <source>
        <dbReference type="Google" id="ProtNLM"/>
    </source>
</evidence>
<dbReference type="EMBL" id="BSEC01000001">
    <property type="protein sequence ID" value="GLI93634.1"/>
    <property type="molecule type" value="Genomic_DNA"/>
</dbReference>
<keyword evidence="2" id="KW-0808">Transferase</keyword>
<dbReference type="GO" id="GO:0030246">
    <property type="term" value="F:carbohydrate binding"/>
    <property type="evidence" value="ECO:0007669"/>
    <property type="project" value="InterPro"/>
</dbReference>
<dbReference type="InterPro" id="IPR052047">
    <property type="entry name" value="GH94_Enzymes"/>
</dbReference>
<dbReference type="PANTHER" id="PTHR37469">
    <property type="entry name" value="CELLOBIONIC ACID PHOSPHORYLASE-RELATED"/>
    <property type="match status" value="1"/>
</dbReference>
<dbReference type="Gene3D" id="1.50.10.10">
    <property type="match status" value="1"/>
</dbReference>
<dbReference type="SUPFAM" id="SSF74650">
    <property type="entry name" value="Galactose mutarotase-like"/>
    <property type="match status" value="2"/>
</dbReference>
<comment type="caution">
    <text evidence="6">The sequence shown here is derived from an EMBL/GenBank/DDBJ whole genome shotgun (WGS) entry which is preliminary data.</text>
</comment>
<dbReference type="RefSeq" id="WP_281803566.1">
    <property type="nucleotide sequence ID" value="NZ_BSEC01000001.1"/>
</dbReference>
<dbReference type="InterPro" id="IPR012341">
    <property type="entry name" value="6hp_glycosidase-like_sf"/>
</dbReference>
<feature type="transmembrane region" description="Helical" evidence="3">
    <location>
        <begin position="166"/>
        <end position="188"/>
    </location>
</feature>
<sequence length="1821" mass="198980">MAATESDTGGALVERILLGLVFATVATLEASGGPEHLLIAGFFAAASLYLLRPSSEGGRQSVNFGVDFLAVGAFAALCDRSGVLWRAPETFEGLFRLSPVGAGVATAVYIAGVLVLTARSRMPLRLALFLLPFLFSLFIALGSPPVTKLGAALFLGLEVPEFVAKIVGRTLVLFVLNEAIVVGVPLALGRFLPRQWRPHGMLLFSAFVASLTPFIAAAVPVLLTPYVPKVVAAAGAAVAQALAQAGLWGETYLVTQALAGLLRATPSLSAVVYQDWKNGAEKGAVYGFVFMALVLAVGLVASWPPAVTLISVSGPVGGALIGALVYPLARAIMESTDSTPPFRGRLEEAYLRPANYARGAVTGVAVAVALMADLPAAGGWSRFAFGAVTGALAYAGVDLAFDFYALMQVRRQHFRSWRVYALGALLGAFVAGAISWYFDADQLATVTRKFFAYTSLDYAADGRPINEYIVRPLFTKWGSTNLGPVNGGALLLYDESWSGVIQWVFAAPLFSINLFFLTALVQRSLAPLRQLASWEGLDMLIENAVRVLRWGLWMAPVIYSFLKATPDPTWYNQDGLIRTGVATWMSYVLPDNDFRAWSLDIFTALLAYDAIRVLIWFDHMGLRVATLVNFSFVGGDALDESAARFLGKEQTSRAIPEGIRRFGTWAPLLLPFYIPRDAEWDKAWTAAEQLSVTRPPSYTYLVGGYLVYAGIVSLGLVLFLLARLARAQKIPLEGITGGGGVPGSRPLTLSNGLMTSEWFEDGQGAIRIEGVARGGPPIDLTRRPFDHAHPRGRFLFLREAGGELWSVGEAPTRCPGACAKLTDAGENCLFFIAENNGFAVETRISLAADEAVEIQHIKIVNLEQRARKLTIASLREWVLNETTVELRDPPYNAIHVGTWYVNALNAIFAQNRLLKGGARRAADRRLSPEIGFHAIGAGPDTKMTVLGYEDVKSRFYGMGPTTAPDSLNGLGDVLRSPDDEGLLYGFQPIASLRIELDIGPGGSAELIIVDGWARDMGRATESVARHLGVGPVAPEVLDRALSRRRALIMPPTPKEHRYQFSPDGRGLMLAPGTPRPFAHVIANQLGHGCVLTNDGDIFSFSVNSRLNSFTPFRLGEGRMAPAGQMIYVYDLARTEAYSPTFVPLRRRDTRYDVSYAPGAAVFRSERDHLELEMTVFVSPTEPIEFRLLKIRNKGVHERLLQIVPAMEIILAETPNESLGAIQSVIDDDLQAIYFRNPRNNFVNGWAFVTTSIHAEFAETSRRRFLGHESRNPYLPYMVEHGHPDAGAPEHQRKVAAFCAAIDVPAGEEAVVVVALGQTTTMDEAKRLARMARAPAYAKKQLEASNEAWDAQLSVLRIKTNRPDVDRLVNDWLPYQLLASRLWGRTGPAQRSGATGYRDQLQDVIPLIQLAPARARAQILLHARHQYLEGDAAKWWHRSASGGTGLADRTHSSDPHLWLPYVTIRYVKGTGDAAILDEVETFLEAGPVPKDQEGDVTVPLRSRDKDTLLGHCARAIDYSLDRFGAHGLPLVGSGDWDDGMHLVGAEGRGESVWLGFFLHGVLIDIAPLFEAKGDKARADRYRERAEKLRAALAECWRGDRYVRDFADDGRELSPMSAMTAHWPTLSRAVDAARGREAIEKALALLGRSNRVLLVTPPFNEHSDPYPGRSAEYPPGVRENGGQYSHGVSWFVDALSQLGAQAQAEGDRDTAADLFREAFETWIAISPLSKLRTPAEADVYGLPPHQQPADVYEGEGYEGRGGWDWYTGAAARMLSAAYAMLGLEFVDGELRPRPDAFEAKGELRLESVSYRDKVFTRDNSRKH</sequence>
<feature type="transmembrane region" description="Helical" evidence="3">
    <location>
        <begin position="200"/>
        <end position="223"/>
    </location>
</feature>
<dbReference type="InterPro" id="IPR037018">
    <property type="entry name" value="GH65_N"/>
</dbReference>
<organism evidence="6 7">
    <name type="scientific">Methylocystis echinoides</name>
    <dbReference type="NCBI Taxonomy" id="29468"/>
    <lineage>
        <taxon>Bacteria</taxon>
        <taxon>Pseudomonadati</taxon>
        <taxon>Pseudomonadota</taxon>
        <taxon>Alphaproteobacteria</taxon>
        <taxon>Hyphomicrobiales</taxon>
        <taxon>Methylocystaceae</taxon>
        <taxon>Methylocystis</taxon>
    </lineage>
</organism>
<dbReference type="InterPro" id="IPR033432">
    <property type="entry name" value="GH94_catalytic"/>
</dbReference>
<feature type="transmembrane region" description="Helical" evidence="3">
    <location>
        <begin position="285"/>
        <end position="303"/>
    </location>
</feature>
<feature type="domain" description="Glycosyl hydrolase 94 catalytic" evidence="5">
    <location>
        <begin position="1348"/>
        <end position="1775"/>
    </location>
</feature>
<accession>A0A9W6GVG6</accession>
<dbReference type="InterPro" id="IPR011013">
    <property type="entry name" value="Gal_mutarotase_sf_dom"/>
</dbReference>
<evidence type="ECO:0000313" key="7">
    <source>
        <dbReference type="Proteomes" id="UP001144323"/>
    </source>
</evidence>
<reference evidence="6" key="1">
    <citation type="journal article" date="2023" name="Int. J. Syst. Evol. Microbiol.">
        <title>Methylocystis iwaonis sp. nov., a type II methane-oxidizing bacterium from surface soil of a rice paddy field in Japan, and emended description of the genus Methylocystis (ex Whittenbury et al. 1970) Bowman et al. 1993.</title>
        <authorList>
            <person name="Kaise H."/>
            <person name="Sawadogo J.B."/>
            <person name="Alam M.S."/>
            <person name="Ueno C."/>
            <person name="Dianou D."/>
            <person name="Shinjo R."/>
            <person name="Asakawa S."/>
        </authorList>
    </citation>
    <scope>NUCLEOTIDE SEQUENCE</scope>
    <source>
        <strain evidence="6">LMG27198</strain>
    </source>
</reference>
<dbReference type="GO" id="GO:0016757">
    <property type="term" value="F:glycosyltransferase activity"/>
    <property type="evidence" value="ECO:0007669"/>
    <property type="project" value="UniProtKB-KW"/>
</dbReference>
<keyword evidence="7" id="KW-1185">Reference proteome</keyword>
<dbReference type="Pfam" id="PF06165">
    <property type="entry name" value="GH94_b-supersand"/>
    <property type="match status" value="2"/>
</dbReference>
<name>A0A9W6GVG6_9HYPH</name>
<dbReference type="Gene3D" id="2.70.98.40">
    <property type="entry name" value="Glycoside hydrolase, family 65, N-terminal domain"/>
    <property type="match status" value="2"/>
</dbReference>
<keyword evidence="3" id="KW-0812">Transmembrane</keyword>
<evidence type="ECO:0000256" key="3">
    <source>
        <dbReference type="SAM" id="Phobius"/>
    </source>
</evidence>
<dbReference type="Pfam" id="PF17167">
    <property type="entry name" value="Glyco_hydro_94"/>
    <property type="match status" value="1"/>
</dbReference>
<dbReference type="InterPro" id="IPR008928">
    <property type="entry name" value="6-hairpin_glycosidase_sf"/>
</dbReference>
<dbReference type="SUPFAM" id="SSF48208">
    <property type="entry name" value="Six-hairpin glycosidases"/>
    <property type="match status" value="1"/>
</dbReference>
<feature type="domain" description="Glycosyl hydrolase 94 supersandwich" evidence="4">
    <location>
        <begin position="790"/>
        <end position="1026"/>
    </location>
</feature>
<feature type="transmembrane region" description="Helical" evidence="3">
    <location>
        <begin position="309"/>
        <end position="329"/>
    </location>
</feature>
<feature type="transmembrane region" description="Helical" evidence="3">
    <location>
        <begin position="500"/>
        <end position="521"/>
    </location>
</feature>
<feature type="transmembrane region" description="Helical" evidence="3">
    <location>
        <begin position="128"/>
        <end position="146"/>
    </location>
</feature>
<feature type="transmembrane region" description="Helical" evidence="3">
    <location>
        <begin position="383"/>
        <end position="407"/>
    </location>
</feature>
<evidence type="ECO:0000259" key="5">
    <source>
        <dbReference type="Pfam" id="PF17167"/>
    </source>
</evidence>
<feature type="transmembrane region" description="Helical" evidence="3">
    <location>
        <begin position="419"/>
        <end position="438"/>
    </location>
</feature>
<feature type="transmembrane region" description="Helical" evidence="3">
    <location>
        <begin position="350"/>
        <end position="371"/>
    </location>
</feature>
<dbReference type="Proteomes" id="UP001144323">
    <property type="component" value="Unassembled WGS sequence"/>
</dbReference>
<keyword evidence="1" id="KW-0328">Glycosyltransferase</keyword>
<dbReference type="PANTHER" id="PTHR37469:SF2">
    <property type="entry name" value="CELLOBIONIC ACID PHOSPHORYLASE"/>
    <property type="match status" value="1"/>
</dbReference>
<feature type="transmembrane region" description="Helical" evidence="3">
    <location>
        <begin position="97"/>
        <end position="116"/>
    </location>
</feature>
<dbReference type="GO" id="GO:0005975">
    <property type="term" value="P:carbohydrate metabolic process"/>
    <property type="evidence" value="ECO:0007669"/>
    <property type="project" value="InterPro"/>
</dbReference>
<gene>
    <name evidence="6" type="ORF">LMG27198_26260</name>
</gene>
<feature type="domain" description="Glycosyl hydrolase 94 supersandwich" evidence="4">
    <location>
        <begin position="1070"/>
        <end position="1331"/>
    </location>
</feature>
<evidence type="ECO:0000256" key="2">
    <source>
        <dbReference type="ARBA" id="ARBA00022679"/>
    </source>
</evidence>
<feature type="transmembrane region" description="Helical" evidence="3">
    <location>
        <begin position="698"/>
        <end position="722"/>
    </location>
</feature>
<keyword evidence="3" id="KW-1133">Transmembrane helix</keyword>